<name>A0A7S3BSM7_9EUKA</name>
<feature type="region of interest" description="Disordered" evidence="1">
    <location>
        <begin position="108"/>
        <end position="130"/>
    </location>
</feature>
<reference evidence="3" key="1">
    <citation type="submission" date="2021-01" db="EMBL/GenBank/DDBJ databases">
        <authorList>
            <person name="Corre E."/>
            <person name="Pelletier E."/>
            <person name="Niang G."/>
            <person name="Scheremetjew M."/>
            <person name="Finn R."/>
            <person name="Kale V."/>
            <person name="Holt S."/>
            <person name="Cochrane G."/>
            <person name="Meng A."/>
            <person name="Brown T."/>
            <person name="Cohen L."/>
        </authorList>
    </citation>
    <scope>NUCLEOTIDE SEQUENCE</scope>
    <source>
        <strain evidence="3">CCMP281</strain>
    </source>
</reference>
<dbReference type="Pfam" id="PF01465">
    <property type="entry name" value="GRIP"/>
    <property type="match status" value="1"/>
</dbReference>
<feature type="domain" description="GRIP" evidence="2">
    <location>
        <begin position="37"/>
        <end position="73"/>
    </location>
</feature>
<accession>A0A7S3BSM7</accession>
<proteinExistence type="predicted"/>
<organism evidence="3">
    <name type="scientific">Haptolina ericina</name>
    <dbReference type="NCBI Taxonomy" id="156174"/>
    <lineage>
        <taxon>Eukaryota</taxon>
        <taxon>Haptista</taxon>
        <taxon>Haptophyta</taxon>
        <taxon>Prymnesiophyceae</taxon>
        <taxon>Prymnesiales</taxon>
        <taxon>Prymnesiaceae</taxon>
        <taxon>Haptolina</taxon>
    </lineage>
</organism>
<sequence>MKIETLKSSLTVYEDEIKGKEKETLQQAQQSQQDYLYMRTLVIRYMELESQHEALFPALATCFKLTESEVRRIQTAQQSYEAENSIWGRTVSAGSFLFGAAAEAVEAARAHGAAPDSGGSSTASASGRPR</sequence>
<dbReference type="EMBL" id="HBHX01063394">
    <property type="protein sequence ID" value="CAE0143913.1"/>
    <property type="molecule type" value="Transcribed_RNA"/>
</dbReference>
<dbReference type="InterPro" id="IPR000237">
    <property type="entry name" value="GRIP_dom"/>
</dbReference>
<evidence type="ECO:0000256" key="1">
    <source>
        <dbReference type="SAM" id="MobiDB-lite"/>
    </source>
</evidence>
<dbReference type="AlphaFoldDB" id="A0A7S3BSM7"/>
<evidence type="ECO:0000313" key="3">
    <source>
        <dbReference type="EMBL" id="CAE0143913.1"/>
    </source>
</evidence>
<evidence type="ECO:0000259" key="2">
    <source>
        <dbReference type="Pfam" id="PF01465"/>
    </source>
</evidence>
<gene>
    <name evidence="3" type="ORF">HERI1096_LOCUS35065</name>
</gene>
<protein>
    <recommendedName>
        <fullName evidence="2">GRIP domain-containing protein</fullName>
    </recommendedName>
</protein>